<sequence>MADETNSPRAPSTATGVTAEDMQNYLAIDGDDDVLKSLIEYSEADAIGSIDSTIDISVYRALPIFNQAVRTLVDFNYYNRGALSGQQIAYPKSYQYMLNKIRWKVGRTNG</sequence>
<evidence type="ECO:0000313" key="1">
    <source>
        <dbReference type="EMBL" id="SPD94510.1"/>
    </source>
</evidence>
<dbReference type="EMBL" id="OKQU01000001">
    <property type="protein sequence ID" value="SPE06172.1"/>
    <property type="molecule type" value="Genomic_DNA"/>
</dbReference>
<dbReference type="NCBIfam" id="TIGR01560">
    <property type="entry name" value="put_DNA_pack"/>
    <property type="match status" value="1"/>
</dbReference>
<dbReference type="Proteomes" id="UP000237923">
    <property type="component" value="Unassembled WGS sequence"/>
</dbReference>
<name>A0A2N9K6F5_9LACO</name>
<protein>
    <submittedName>
        <fullName evidence="2">Phage gp6-like head-tail connector protein</fullName>
    </submittedName>
</protein>
<evidence type="ECO:0000313" key="4">
    <source>
        <dbReference type="Proteomes" id="UP000239237"/>
    </source>
</evidence>
<gene>
    <name evidence="1" type="ORF">LES8486_01694</name>
    <name evidence="2" type="ORF">LES9216_00059</name>
</gene>
<dbReference type="CDD" id="cd08054">
    <property type="entry name" value="gp6"/>
    <property type="match status" value="1"/>
</dbReference>
<dbReference type="Proteomes" id="UP000239237">
    <property type="component" value="Unassembled WGS sequence"/>
</dbReference>
<dbReference type="Gene3D" id="1.10.3230.30">
    <property type="entry name" value="Phage gp6-like head-tail connector protein"/>
    <property type="match status" value="1"/>
</dbReference>
<reference evidence="2 3" key="2">
    <citation type="submission" date="2018-02" db="EMBL/GenBank/DDBJ databases">
        <authorList>
            <person name="Cohen D.B."/>
            <person name="Kent A.D."/>
        </authorList>
    </citation>
    <scope>NUCLEOTIDE SEQUENCE [LARGE SCALE GENOMIC DNA]</scope>
    <source>
        <strain evidence="2 3">CECT 9216</strain>
    </source>
</reference>
<dbReference type="InterPro" id="IPR006450">
    <property type="entry name" value="Phage_HK97_gp6-like"/>
</dbReference>
<organism evidence="2 3">
    <name type="scientific">Leuconostoc suionicum</name>
    <dbReference type="NCBI Taxonomy" id="1511761"/>
    <lineage>
        <taxon>Bacteria</taxon>
        <taxon>Bacillati</taxon>
        <taxon>Bacillota</taxon>
        <taxon>Bacilli</taxon>
        <taxon>Lactobacillales</taxon>
        <taxon>Lactobacillaceae</taxon>
        <taxon>Leuconostoc</taxon>
    </lineage>
</organism>
<reference evidence="1 4" key="1">
    <citation type="submission" date="2018-02" db="EMBL/GenBank/DDBJ databases">
        <authorList>
            <person name="Rodrigo-Torres L."/>
            <person name="Arahal R. D."/>
            <person name="Lucena T."/>
        </authorList>
    </citation>
    <scope>NUCLEOTIDE SEQUENCE [LARGE SCALE GENOMIC DNA]</scope>
    <source>
        <strain evidence="1 4">CECT 8486</strain>
    </source>
</reference>
<dbReference type="EMBL" id="OKQR01000004">
    <property type="protein sequence ID" value="SPD94510.1"/>
    <property type="molecule type" value="Genomic_DNA"/>
</dbReference>
<keyword evidence="4" id="KW-1185">Reference proteome</keyword>
<dbReference type="AlphaFoldDB" id="A0A2N9K6F5"/>
<accession>A0A2N9K6F5</accession>
<proteinExistence type="predicted"/>
<evidence type="ECO:0000313" key="3">
    <source>
        <dbReference type="Proteomes" id="UP000237923"/>
    </source>
</evidence>
<evidence type="ECO:0000313" key="2">
    <source>
        <dbReference type="EMBL" id="SPE06172.1"/>
    </source>
</evidence>
<dbReference type="RefSeq" id="WP_105299833.1">
    <property type="nucleotide sequence ID" value="NZ_OKQR01000004.1"/>
</dbReference>